<keyword evidence="1" id="KW-0812">Transmembrane</keyword>
<name>A0A2G9R3M6_AQUCT</name>
<keyword evidence="1" id="KW-1133">Transmembrane helix</keyword>
<evidence type="ECO:0000313" key="2">
    <source>
        <dbReference type="EMBL" id="PIO22490.1"/>
    </source>
</evidence>
<keyword evidence="3" id="KW-1185">Reference proteome</keyword>
<accession>A0A2G9R3M6</accession>
<dbReference type="Proteomes" id="UP000228934">
    <property type="component" value="Unassembled WGS sequence"/>
</dbReference>
<sequence>HSFNIHISIIFIFIFSLFTFSRFFTFFTVFTQIFFSFSYIFFQNTTLSIIPTHVECVAAIGHAVWRLSWLGWGPWPQLRNRQQFGVPSSSMPAKHSAIADLLLLHPTPDEWQIAMKRVKFPWGAQTSLAHYLFTGPYILFIHLRSIEYYAIITVYVYLSYNSSFAYDVLMPANMKDLVLYLLTFTIFYVLPS</sequence>
<evidence type="ECO:0000256" key="1">
    <source>
        <dbReference type="SAM" id="Phobius"/>
    </source>
</evidence>
<reference evidence="3" key="1">
    <citation type="journal article" date="2017" name="Nat. Commun.">
        <title>The North American bullfrog draft genome provides insight into hormonal regulation of long noncoding RNA.</title>
        <authorList>
            <person name="Hammond S.A."/>
            <person name="Warren R.L."/>
            <person name="Vandervalk B.P."/>
            <person name="Kucuk E."/>
            <person name="Khan H."/>
            <person name="Gibb E.A."/>
            <person name="Pandoh P."/>
            <person name="Kirk H."/>
            <person name="Zhao Y."/>
            <person name="Jones M."/>
            <person name="Mungall A.J."/>
            <person name="Coope R."/>
            <person name="Pleasance S."/>
            <person name="Moore R.A."/>
            <person name="Holt R.A."/>
            <person name="Round J.M."/>
            <person name="Ohora S."/>
            <person name="Walle B.V."/>
            <person name="Veldhoen N."/>
            <person name="Helbing C.C."/>
            <person name="Birol I."/>
        </authorList>
    </citation>
    <scope>NUCLEOTIDE SEQUENCE [LARGE SCALE GENOMIC DNA]</scope>
</reference>
<organism evidence="2 3">
    <name type="scientific">Aquarana catesbeiana</name>
    <name type="common">American bullfrog</name>
    <name type="synonym">Rana catesbeiana</name>
    <dbReference type="NCBI Taxonomy" id="8400"/>
    <lineage>
        <taxon>Eukaryota</taxon>
        <taxon>Metazoa</taxon>
        <taxon>Chordata</taxon>
        <taxon>Craniata</taxon>
        <taxon>Vertebrata</taxon>
        <taxon>Euteleostomi</taxon>
        <taxon>Amphibia</taxon>
        <taxon>Batrachia</taxon>
        <taxon>Anura</taxon>
        <taxon>Neobatrachia</taxon>
        <taxon>Ranoidea</taxon>
        <taxon>Ranidae</taxon>
        <taxon>Aquarana</taxon>
    </lineage>
</organism>
<evidence type="ECO:0000313" key="3">
    <source>
        <dbReference type="Proteomes" id="UP000228934"/>
    </source>
</evidence>
<feature type="transmembrane region" description="Helical" evidence="1">
    <location>
        <begin position="137"/>
        <end position="160"/>
    </location>
</feature>
<proteinExistence type="predicted"/>
<dbReference type="EMBL" id="KV950309">
    <property type="protein sequence ID" value="PIO22490.1"/>
    <property type="molecule type" value="Genomic_DNA"/>
</dbReference>
<feature type="transmembrane region" description="Helical" evidence="1">
    <location>
        <begin position="7"/>
        <end position="35"/>
    </location>
</feature>
<gene>
    <name evidence="2" type="ORF">AB205_0044240</name>
</gene>
<feature type="non-terminal residue" evidence="2">
    <location>
        <position position="1"/>
    </location>
</feature>
<protein>
    <submittedName>
        <fullName evidence="2">Uncharacterized protein</fullName>
    </submittedName>
</protein>
<keyword evidence="1" id="KW-0472">Membrane</keyword>
<dbReference type="AlphaFoldDB" id="A0A2G9R3M6"/>